<keyword evidence="3" id="KW-0808">Transferase</keyword>
<dbReference type="PANTHER" id="PTHR47320">
    <property type="entry name" value="BIFUNCTIONAL URIDYLYLTRANSFERASE/URIDYLYL-REMOVING ENZYME"/>
    <property type="match status" value="1"/>
</dbReference>
<keyword evidence="1" id="KW-0378">Hydrolase</keyword>
<accession>F3FTE1</accession>
<organism evidence="3 4">
    <name type="scientific">Pseudomonas syringae pv. japonica str. M301072</name>
    <dbReference type="NCBI Taxonomy" id="629262"/>
    <lineage>
        <taxon>Bacteria</taxon>
        <taxon>Pseudomonadati</taxon>
        <taxon>Pseudomonadota</taxon>
        <taxon>Gammaproteobacteria</taxon>
        <taxon>Pseudomonadales</taxon>
        <taxon>Pseudomonadaceae</taxon>
        <taxon>Pseudomonas</taxon>
        <taxon>Pseudomonas syringae</taxon>
    </lineage>
</organism>
<dbReference type="GO" id="GO:0016787">
    <property type="term" value="F:hydrolase activity"/>
    <property type="evidence" value="ECO:0007669"/>
    <property type="project" value="UniProtKB-KW"/>
</dbReference>
<dbReference type="Proteomes" id="UP000004471">
    <property type="component" value="Unassembled WGS sequence"/>
</dbReference>
<dbReference type="SUPFAM" id="SSF81301">
    <property type="entry name" value="Nucleotidyltransferase"/>
    <property type="match status" value="1"/>
</dbReference>
<gene>
    <name evidence="3" type="primary">glnD</name>
    <name evidence="3" type="ORF">PSYJA_33025</name>
</gene>
<proteinExistence type="predicted"/>
<dbReference type="EC" id="2.7.7.59" evidence="3"/>
<dbReference type="InterPro" id="IPR043519">
    <property type="entry name" value="NT_sf"/>
</dbReference>
<keyword evidence="3" id="KW-0548">Nucleotidyltransferase</keyword>
<dbReference type="AlphaFoldDB" id="F3FTE1"/>
<feature type="non-terminal residue" evidence="3">
    <location>
        <position position="163"/>
    </location>
</feature>
<evidence type="ECO:0000256" key="1">
    <source>
        <dbReference type="ARBA" id="ARBA00022801"/>
    </source>
</evidence>
<name>F3FTE1_PSESX</name>
<reference evidence="3 4" key="1">
    <citation type="journal article" date="2011" name="PLoS Pathog.">
        <title>Dynamic evolution of pathogenicity revealed by sequencing and comparative genomics of 19 Pseudomonas syringae isolates.</title>
        <authorList>
            <person name="Baltrus D.A."/>
            <person name="Nishimura M.T."/>
            <person name="Romanchuk A."/>
            <person name="Chang J.H."/>
            <person name="Mukhtar M.S."/>
            <person name="Cherkis K."/>
            <person name="Roach J."/>
            <person name="Grant S.R."/>
            <person name="Jones C.D."/>
            <person name="Dangl J.L."/>
        </authorList>
    </citation>
    <scope>NUCLEOTIDE SEQUENCE [LARGE SCALE GENOMIC DNA]</scope>
    <source>
        <strain evidence="4">M301072PT</strain>
    </source>
</reference>
<dbReference type="GO" id="GO:0008773">
    <property type="term" value="F:[protein-PII] uridylyltransferase activity"/>
    <property type="evidence" value="ECO:0007669"/>
    <property type="project" value="UniProtKB-EC"/>
</dbReference>
<dbReference type="HOGENOM" id="CLU_1800717_0_0_6"/>
<dbReference type="PANTHER" id="PTHR47320:SF1">
    <property type="entry name" value="BIFUNCTIONAL URIDYLYLTRANSFERASE_URIDYLYL-REMOVING ENZYME"/>
    <property type="match status" value="1"/>
</dbReference>
<sequence length="163" mass="18536">MPQVDPDLFDRGQFQAELALKASPIAAFKKAIRRARDVLDERFRSGRDIRRLIEDRAWFVDNILQKAWDQFEWSEDADIALLAVGGYGRGELHPYSDIDLLILLDSDDHEVFREPIERFLTLLWDIGLEVGQSVRSVNECAQEGRADLTVITNLMKAAPSPAP</sequence>
<comment type="caution">
    <text evidence="3">The sequence shown here is derived from an EMBL/GenBank/DDBJ whole genome shotgun (WGS) entry which is preliminary data.</text>
</comment>
<evidence type="ECO:0000259" key="2">
    <source>
        <dbReference type="Pfam" id="PF01909"/>
    </source>
</evidence>
<dbReference type="Pfam" id="PF01909">
    <property type="entry name" value="NTP_transf_2"/>
    <property type="match status" value="1"/>
</dbReference>
<protein>
    <submittedName>
        <fullName evidence="3">PII uridylyl-transferase</fullName>
        <ecNumber evidence="3">2.7.7.59</ecNumber>
    </submittedName>
</protein>
<feature type="domain" description="Polymerase nucleotidyl transferase" evidence="2">
    <location>
        <begin position="66"/>
        <end position="118"/>
    </location>
</feature>
<evidence type="ECO:0000313" key="4">
    <source>
        <dbReference type="Proteomes" id="UP000004471"/>
    </source>
</evidence>
<evidence type="ECO:0000313" key="3">
    <source>
        <dbReference type="EMBL" id="EGH33483.1"/>
    </source>
</evidence>
<dbReference type="EMBL" id="AEAH01001694">
    <property type="protein sequence ID" value="EGH33483.1"/>
    <property type="molecule type" value="Genomic_DNA"/>
</dbReference>
<dbReference type="InterPro" id="IPR002934">
    <property type="entry name" value="Polymerase_NTP_transf_dom"/>
</dbReference>
<dbReference type="InterPro" id="IPR010043">
    <property type="entry name" value="UTase/UR"/>
</dbReference>
<dbReference type="Gene3D" id="3.30.460.10">
    <property type="entry name" value="Beta Polymerase, domain 2"/>
    <property type="match status" value="1"/>
</dbReference>